<gene>
    <name evidence="2" type="ORF">Taro_038426</name>
</gene>
<dbReference type="Proteomes" id="UP000652761">
    <property type="component" value="Unassembled WGS sequence"/>
</dbReference>
<evidence type="ECO:0000256" key="1">
    <source>
        <dbReference type="SAM" id="MobiDB-lite"/>
    </source>
</evidence>
<comment type="caution">
    <text evidence="2">The sequence shown here is derived from an EMBL/GenBank/DDBJ whole genome shotgun (WGS) entry which is preliminary data.</text>
</comment>
<dbReference type="AlphaFoldDB" id="A0A843W6M8"/>
<protein>
    <submittedName>
        <fullName evidence="2">Uncharacterized protein</fullName>
    </submittedName>
</protein>
<accession>A0A843W6M8</accession>
<evidence type="ECO:0000313" key="3">
    <source>
        <dbReference type="Proteomes" id="UP000652761"/>
    </source>
</evidence>
<reference evidence="2" key="1">
    <citation type="submission" date="2017-07" db="EMBL/GenBank/DDBJ databases">
        <title>Taro Niue Genome Assembly and Annotation.</title>
        <authorList>
            <person name="Atibalentja N."/>
            <person name="Keating K."/>
            <person name="Fields C.J."/>
        </authorList>
    </citation>
    <scope>NUCLEOTIDE SEQUENCE</scope>
    <source>
        <strain evidence="2">Niue_2</strain>
        <tissue evidence="2">Leaf</tissue>
    </source>
</reference>
<name>A0A843W6M8_COLES</name>
<dbReference type="EMBL" id="NMUH01003445">
    <property type="protein sequence ID" value="MQM05612.1"/>
    <property type="molecule type" value="Genomic_DNA"/>
</dbReference>
<keyword evidence="3" id="KW-1185">Reference proteome</keyword>
<evidence type="ECO:0000313" key="2">
    <source>
        <dbReference type="EMBL" id="MQM05612.1"/>
    </source>
</evidence>
<feature type="region of interest" description="Disordered" evidence="1">
    <location>
        <begin position="1"/>
        <end position="34"/>
    </location>
</feature>
<proteinExistence type="predicted"/>
<organism evidence="2 3">
    <name type="scientific">Colocasia esculenta</name>
    <name type="common">Wild taro</name>
    <name type="synonym">Arum esculentum</name>
    <dbReference type="NCBI Taxonomy" id="4460"/>
    <lineage>
        <taxon>Eukaryota</taxon>
        <taxon>Viridiplantae</taxon>
        <taxon>Streptophyta</taxon>
        <taxon>Embryophyta</taxon>
        <taxon>Tracheophyta</taxon>
        <taxon>Spermatophyta</taxon>
        <taxon>Magnoliopsida</taxon>
        <taxon>Liliopsida</taxon>
        <taxon>Araceae</taxon>
        <taxon>Aroideae</taxon>
        <taxon>Colocasieae</taxon>
        <taxon>Colocasia</taxon>
    </lineage>
</organism>
<sequence>MGSLMAGWNSPVLDPQVGHTPKERLKHTGGLIGEQRSSIPRLPVLNMAIRQVTRLVKDRKNRREGGKKVPNY</sequence>